<dbReference type="AlphaFoldDB" id="A0A2I0AAB5"/>
<gene>
    <name evidence="7" type="ORF">AXF42_Ash019092</name>
</gene>
<evidence type="ECO:0000256" key="5">
    <source>
        <dbReference type="RuleBase" id="RU363114"/>
    </source>
</evidence>
<evidence type="ECO:0000313" key="7">
    <source>
        <dbReference type="EMBL" id="PKA52466.1"/>
    </source>
</evidence>
<evidence type="ECO:0000256" key="6">
    <source>
        <dbReference type="SAM" id="Phobius"/>
    </source>
</evidence>
<dbReference type="STRING" id="1088818.A0A2I0AAB5"/>
<keyword evidence="5" id="KW-0961">Cell wall biogenesis/degradation</keyword>
<keyword evidence="8" id="KW-1185">Reference proteome</keyword>
<dbReference type="InterPro" id="IPR029058">
    <property type="entry name" value="AB_hydrolase_fold"/>
</dbReference>
<evidence type="ECO:0000256" key="4">
    <source>
        <dbReference type="ARBA" id="ARBA00022512"/>
    </source>
</evidence>
<keyword evidence="5" id="KW-0378">Hydrolase</keyword>
<evidence type="ECO:0000256" key="3">
    <source>
        <dbReference type="ARBA" id="ARBA00005784"/>
    </source>
</evidence>
<accession>A0A2I0AAB5</accession>
<dbReference type="PANTHER" id="PTHR21562:SF83">
    <property type="entry name" value="PECTIN ACETYLESTERASE 4"/>
    <property type="match status" value="1"/>
</dbReference>
<reference evidence="7 8" key="1">
    <citation type="journal article" date="2017" name="Nature">
        <title>The Apostasia genome and the evolution of orchids.</title>
        <authorList>
            <person name="Zhang G.Q."/>
            <person name="Liu K.W."/>
            <person name="Li Z."/>
            <person name="Lohaus R."/>
            <person name="Hsiao Y.Y."/>
            <person name="Niu S.C."/>
            <person name="Wang J.Y."/>
            <person name="Lin Y.C."/>
            <person name="Xu Q."/>
            <person name="Chen L.J."/>
            <person name="Yoshida K."/>
            <person name="Fujiwara S."/>
            <person name="Wang Z.W."/>
            <person name="Zhang Y.Q."/>
            <person name="Mitsuda N."/>
            <person name="Wang M."/>
            <person name="Liu G.H."/>
            <person name="Pecoraro L."/>
            <person name="Huang H.X."/>
            <person name="Xiao X.J."/>
            <person name="Lin M."/>
            <person name="Wu X.Y."/>
            <person name="Wu W.L."/>
            <person name="Chen Y.Y."/>
            <person name="Chang S.B."/>
            <person name="Sakamoto S."/>
            <person name="Ohme-Takagi M."/>
            <person name="Yagi M."/>
            <person name="Zeng S.J."/>
            <person name="Shen C.Y."/>
            <person name="Yeh C.M."/>
            <person name="Luo Y.B."/>
            <person name="Tsai W.C."/>
            <person name="Van de Peer Y."/>
            <person name="Liu Z.J."/>
        </authorList>
    </citation>
    <scope>NUCLEOTIDE SEQUENCE [LARGE SCALE GENOMIC DNA]</scope>
    <source>
        <strain evidence="8">cv. Shenzhen</strain>
        <tissue evidence="7">Stem</tissue>
    </source>
</reference>
<dbReference type="SUPFAM" id="SSF53474">
    <property type="entry name" value="alpha/beta-Hydrolases"/>
    <property type="match status" value="1"/>
</dbReference>
<comment type="function">
    <text evidence="1 5">Hydrolyzes acetyl esters in homogalacturonan regions of pectin. In type I primary cell wall, galacturonic acid residues of pectin can be acetylated at the O-2 and O-3 positions. Decreasing the degree of acetylation of pectin gels in vitro alters their physical properties.</text>
</comment>
<comment type="subcellular location">
    <subcellularLocation>
        <location evidence="2 5">Secreted</location>
        <location evidence="2 5">Cell wall</location>
    </subcellularLocation>
</comment>
<keyword evidence="4 5" id="KW-0134">Cell wall</keyword>
<dbReference type="Pfam" id="PF03283">
    <property type="entry name" value="PAE"/>
    <property type="match status" value="1"/>
</dbReference>
<keyword evidence="6" id="KW-0812">Transmembrane</keyword>
<dbReference type="PANTHER" id="PTHR21562">
    <property type="entry name" value="NOTUM-RELATED"/>
    <property type="match status" value="1"/>
</dbReference>
<evidence type="ECO:0000313" key="8">
    <source>
        <dbReference type="Proteomes" id="UP000236161"/>
    </source>
</evidence>
<sequence>MEIHRLRFWSRRWWERDRPLLAAGCVLVFLVVIFAIRSRVKEAGVRNRAVGPTFARLDSPLVDLTLLRDAKSRGAFCLDGSPPGYHLQRGTGSGFDKWLLHLEGGGWCNDAESCAARKRTALGSSRYMEPAHFVGILSPHQSLNPDFYNWNRVKVRYCDGASLAGDVDKENLNGLELFFRGQRIWIAAIDQLLSEGLAKAKQAFLTGCSAGGLATLIHCDNFRARMAKEAMVKCLSDAGFFLDEMDISGKKTIRSFYNEVVHLQGVMKNLPSGCITAMEPSQCFFPHELIKRLTTPVFILNPAYDFWQIQHILVPSNSDLDGQWRRCRLNIRYCDSKQIEILQEFRKSLLNALSEFQQNGKGGMFINSCFIHCQTMSNITWHWPTSPRLNNKTIAEAVGDWFFERREVKEVDCPYPCNPTCSHMEFL</sequence>
<dbReference type="InterPro" id="IPR004963">
    <property type="entry name" value="PAE/NOTUM"/>
</dbReference>
<dbReference type="Proteomes" id="UP000236161">
    <property type="component" value="Unassembled WGS sequence"/>
</dbReference>
<evidence type="ECO:0000256" key="2">
    <source>
        <dbReference type="ARBA" id="ARBA00004191"/>
    </source>
</evidence>
<dbReference type="EMBL" id="KZ452002">
    <property type="protein sequence ID" value="PKA52466.1"/>
    <property type="molecule type" value="Genomic_DNA"/>
</dbReference>
<dbReference type="GO" id="GO:0016787">
    <property type="term" value="F:hydrolase activity"/>
    <property type="evidence" value="ECO:0007669"/>
    <property type="project" value="UniProtKB-KW"/>
</dbReference>
<dbReference type="EC" id="3.1.1.-" evidence="5"/>
<dbReference type="GO" id="GO:0071555">
    <property type="term" value="P:cell wall organization"/>
    <property type="evidence" value="ECO:0007669"/>
    <property type="project" value="UniProtKB-KW"/>
</dbReference>
<comment type="similarity">
    <text evidence="3 5">Belongs to the pectinacetylesterase family.</text>
</comment>
<keyword evidence="6" id="KW-0472">Membrane</keyword>
<dbReference type="OrthoDB" id="2015280at2759"/>
<feature type="transmembrane region" description="Helical" evidence="6">
    <location>
        <begin position="20"/>
        <end position="38"/>
    </location>
</feature>
<evidence type="ECO:0000256" key="1">
    <source>
        <dbReference type="ARBA" id="ARBA00003534"/>
    </source>
</evidence>
<proteinExistence type="inferred from homology"/>
<organism evidence="7 8">
    <name type="scientific">Apostasia shenzhenica</name>
    <dbReference type="NCBI Taxonomy" id="1088818"/>
    <lineage>
        <taxon>Eukaryota</taxon>
        <taxon>Viridiplantae</taxon>
        <taxon>Streptophyta</taxon>
        <taxon>Embryophyta</taxon>
        <taxon>Tracheophyta</taxon>
        <taxon>Spermatophyta</taxon>
        <taxon>Magnoliopsida</taxon>
        <taxon>Liliopsida</taxon>
        <taxon>Asparagales</taxon>
        <taxon>Orchidaceae</taxon>
        <taxon>Apostasioideae</taxon>
        <taxon>Apostasia</taxon>
    </lineage>
</organism>
<protein>
    <recommendedName>
        <fullName evidence="5">Pectin acetylesterase</fullName>
        <ecNumber evidence="5">3.1.1.-</ecNumber>
    </recommendedName>
</protein>
<keyword evidence="6" id="KW-1133">Transmembrane helix</keyword>
<keyword evidence="5" id="KW-0964">Secreted</keyword>
<name>A0A2I0AAB5_9ASPA</name>